<dbReference type="SUPFAM" id="SSF56112">
    <property type="entry name" value="Protein kinase-like (PK-like)"/>
    <property type="match status" value="1"/>
</dbReference>
<dbReference type="AlphaFoldDB" id="A0AAV0I4B9"/>
<evidence type="ECO:0000256" key="4">
    <source>
        <dbReference type="ARBA" id="ARBA00022741"/>
    </source>
</evidence>
<keyword evidence="5" id="KW-0418">Kinase</keyword>
<protein>
    <recommendedName>
        <fullName evidence="1">non-specific serine/threonine protein kinase</fullName>
        <ecNumber evidence="1">2.7.11.1</ecNumber>
    </recommendedName>
</protein>
<evidence type="ECO:0000256" key="2">
    <source>
        <dbReference type="ARBA" id="ARBA00022527"/>
    </source>
</evidence>
<organism evidence="9 10">
    <name type="scientific">Linum tenue</name>
    <dbReference type="NCBI Taxonomy" id="586396"/>
    <lineage>
        <taxon>Eukaryota</taxon>
        <taxon>Viridiplantae</taxon>
        <taxon>Streptophyta</taxon>
        <taxon>Embryophyta</taxon>
        <taxon>Tracheophyta</taxon>
        <taxon>Spermatophyta</taxon>
        <taxon>Magnoliopsida</taxon>
        <taxon>eudicotyledons</taxon>
        <taxon>Gunneridae</taxon>
        <taxon>Pentapetalae</taxon>
        <taxon>rosids</taxon>
        <taxon>fabids</taxon>
        <taxon>Malpighiales</taxon>
        <taxon>Linaceae</taxon>
        <taxon>Linum</taxon>
    </lineage>
</organism>
<keyword evidence="2" id="KW-0723">Serine/threonine-protein kinase</keyword>
<name>A0AAV0I4B9_9ROSI</name>
<keyword evidence="3" id="KW-0808">Transferase</keyword>
<dbReference type="InterPro" id="IPR051420">
    <property type="entry name" value="Ser_Thr_Kinases_DiverseReg"/>
</dbReference>
<evidence type="ECO:0000256" key="1">
    <source>
        <dbReference type="ARBA" id="ARBA00012513"/>
    </source>
</evidence>
<dbReference type="Proteomes" id="UP001154282">
    <property type="component" value="Unassembled WGS sequence"/>
</dbReference>
<dbReference type="PANTHER" id="PTHR48005:SF13">
    <property type="entry name" value="SERINE_THREONINE-PROTEIN KINASE DDB_G0278509-RELATED"/>
    <property type="match status" value="1"/>
</dbReference>
<keyword evidence="4" id="KW-0547">Nucleotide-binding</keyword>
<gene>
    <name evidence="9" type="ORF">LITE_LOCUS7468</name>
</gene>
<evidence type="ECO:0000256" key="6">
    <source>
        <dbReference type="ARBA" id="ARBA00022840"/>
    </source>
</evidence>
<accession>A0AAV0I4B9</accession>
<dbReference type="Gene3D" id="1.10.510.10">
    <property type="entry name" value="Transferase(Phosphotransferase) domain 1"/>
    <property type="match status" value="1"/>
</dbReference>
<evidence type="ECO:0000256" key="8">
    <source>
        <dbReference type="ARBA" id="ARBA00048679"/>
    </source>
</evidence>
<comment type="catalytic activity">
    <reaction evidence="7">
        <text>L-threonyl-[protein] + ATP = O-phospho-L-threonyl-[protein] + ADP + H(+)</text>
        <dbReference type="Rhea" id="RHEA:46608"/>
        <dbReference type="Rhea" id="RHEA-COMP:11060"/>
        <dbReference type="Rhea" id="RHEA-COMP:11605"/>
        <dbReference type="ChEBI" id="CHEBI:15378"/>
        <dbReference type="ChEBI" id="CHEBI:30013"/>
        <dbReference type="ChEBI" id="CHEBI:30616"/>
        <dbReference type="ChEBI" id="CHEBI:61977"/>
        <dbReference type="ChEBI" id="CHEBI:456216"/>
        <dbReference type="EC" id="2.7.11.1"/>
    </reaction>
</comment>
<evidence type="ECO:0000313" key="9">
    <source>
        <dbReference type="EMBL" id="CAI0392246.1"/>
    </source>
</evidence>
<evidence type="ECO:0000256" key="7">
    <source>
        <dbReference type="ARBA" id="ARBA00047899"/>
    </source>
</evidence>
<evidence type="ECO:0000313" key="10">
    <source>
        <dbReference type="Proteomes" id="UP001154282"/>
    </source>
</evidence>
<dbReference type="EMBL" id="CAMGYJ010000003">
    <property type="protein sequence ID" value="CAI0392246.1"/>
    <property type="molecule type" value="Genomic_DNA"/>
</dbReference>
<keyword evidence="10" id="KW-1185">Reference proteome</keyword>
<keyword evidence="6" id="KW-0067">ATP-binding</keyword>
<evidence type="ECO:0000256" key="5">
    <source>
        <dbReference type="ARBA" id="ARBA00022777"/>
    </source>
</evidence>
<proteinExistence type="predicted"/>
<dbReference type="InterPro" id="IPR011009">
    <property type="entry name" value="Kinase-like_dom_sf"/>
</dbReference>
<comment type="catalytic activity">
    <reaction evidence="8">
        <text>L-seryl-[protein] + ATP = O-phospho-L-seryl-[protein] + ADP + H(+)</text>
        <dbReference type="Rhea" id="RHEA:17989"/>
        <dbReference type="Rhea" id="RHEA-COMP:9863"/>
        <dbReference type="Rhea" id="RHEA-COMP:11604"/>
        <dbReference type="ChEBI" id="CHEBI:15378"/>
        <dbReference type="ChEBI" id="CHEBI:29999"/>
        <dbReference type="ChEBI" id="CHEBI:30616"/>
        <dbReference type="ChEBI" id="CHEBI:83421"/>
        <dbReference type="ChEBI" id="CHEBI:456216"/>
        <dbReference type="EC" id="2.7.11.1"/>
    </reaction>
</comment>
<dbReference type="GO" id="GO:0005524">
    <property type="term" value="F:ATP binding"/>
    <property type="evidence" value="ECO:0007669"/>
    <property type="project" value="UniProtKB-KW"/>
</dbReference>
<evidence type="ECO:0000256" key="3">
    <source>
        <dbReference type="ARBA" id="ARBA00022679"/>
    </source>
</evidence>
<dbReference type="GO" id="GO:0004674">
    <property type="term" value="F:protein serine/threonine kinase activity"/>
    <property type="evidence" value="ECO:0007669"/>
    <property type="project" value="UniProtKB-KW"/>
</dbReference>
<dbReference type="PANTHER" id="PTHR48005">
    <property type="entry name" value="LEUCINE RICH REPEAT KINASE 2"/>
    <property type="match status" value="1"/>
</dbReference>
<comment type="caution">
    <text evidence="9">The sequence shown here is derived from an EMBL/GenBank/DDBJ whole genome shotgun (WGS) entry which is preliminary data.</text>
</comment>
<dbReference type="EC" id="2.7.11.1" evidence="1"/>
<sequence>MRVSEKCDVYSFGVVALEVIRGSHLGELVLSLASSTEEEEEAGAAVVSLDDLLDRRLARPVPGFRQELENVVRIAALCLNVDPQFRPEMRLVYEMLSKGHKRKVTRGMQ</sequence>
<reference evidence="9" key="1">
    <citation type="submission" date="2022-08" db="EMBL/GenBank/DDBJ databases">
        <authorList>
            <person name="Gutierrez-Valencia J."/>
        </authorList>
    </citation>
    <scope>NUCLEOTIDE SEQUENCE</scope>
</reference>